<dbReference type="EMBL" id="CM010725">
    <property type="protein sequence ID" value="RZC84647.1"/>
    <property type="molecule type" value="Genomic_DNA"/>
</dbReference>
<dbReference type="AlphaFoldDB" id="A0A4Y7LI38"/>
<reference evidence="1 2" key="1">
    <citation type="journal article" date="2018" name="Science">
        <title>The opium poppy genome and morphinan production.</title>
        <authorList>
            <person name="Guo L."/>
            <person name="Winzer T."/>
            <person name="Yang X."/>
            <person name="Li Y."/>
            <person name="Ning Z."/>
            <person name="He Z."/>
            <person name="Teodor R."/>
            <person name="Lu Y."/>
            <person name="Bowser T.A."/>
            <person name="Graham I.A."/>
            <person name="Ye K."/>
        </authorList>
    </citation>
    <scope>NUCLEOTIDE SEQUENCE [LARGE SCALE GENOMIC DNA]</scope>
    <source>
        <strain evidence="2">cv. HN1</strain>
        <tissue evidence="1">Leaves</tissue>
    </source>
</reference>
<protein>
    <submittedName>
        <fullName evidence="1">Uncharacterized protein</fullName>
    </submittedName>
</protein>
<evidence type="ECO:0000313" key="1">
    <source>
        <dbReference type="EMBL" id="RZC84647.1"/>
    </source>
</evidence>
<sequence>MIAVTWSCSEYGSRLNADELRRRATYSEARVTDVGAIAGDGCIGMVVCQLEVVAAEGYKQNVKDIVQGVLFPGSGLDKAVGLGGGPRELFIVRDLKPILDM</sequence>
<dbReference type="Proteomes" id="UP000316621">
    <property type="component" value="Chromosome 11"/>
</dbReference>
<evidence type="ECO:0000313" key="2">
    <source>
        <dbReference type="Proteomes" id="UP000316621"/>
    </source>
</evidence>
<proteinExistence type="predicted"/>
<dbReference type="STRING" id="3469.A0A4Y7LI38"/>
<gene>
    <name evidence="1" type="ORF">C5167_047434</name>
</gene>
<accession>A0A4Y7LI38</accession>
<keyword evidence="2" id="KW-1185">Reference proteome</keyword>
<organism evidence="1 2">
    <name type="scientific">Papaver somniferum</name>
    <name type="common">Opium poppy</name>
    <dbReference type="NCBI Taxonomy" id="3469"/>
    <lineage>
        <taxon>Eukaryota</taxon>
        <taxon>Viridiplantae</taxon>
        <taxon>Streptophyta</taxon>
        <taxon>Embryophyta</taxon>
        <taxon>Tracheophyta</taxon>
        <taxon>Spermatophyta</taxon>
        <taxon>Magnoliopsida</taxon>
        <taxon>Ranunculales</taxon>
        <taxon>Papaveraceae</taxon>
        <taxon>Papaveroideae</taxon>
        <taxon>Papaver</taxon>
    </lineage>
</organism>
<name>A0A4Y7LI38_PAPSO</name>
<dbReference type="Gramene" id="RZC84647">
    <property type="protein sequence ID" value="RZC84647"/>
    <property type="gene ID" value="C5167_047434"/>
</dbReference>